<proteinExistence type="predicted"/>
<sequence>MEVFTVEIQSILTGLTLNAAVLFMAYFVASHRCCHGPDSALASAHVATLSYAKCFAAGIFLGTLFVGFMPKARASVELALKSNRIHAAFPVAETLVLIGFCAALWPELGREQFASLHSRKDGVGTGFRSSVRTGTFFHVLFVEILPVEMGSLENRQPKVTSLIAGFALATATSFASNRTLVRHFLT</sequence>
<dbReference type="HOGENOM" id="CLU_1455988_0_0_1"/>
<organism>
    <name type="scientific">Ixodes scapularis</name>
    <name type="common">Black-legged tick</name>
    <name type="synonym">Deer tick</name>
    <dbReference type="NCBI Taxonomy" id="6945"/>
    <lineage>
        <taxon>Eukaryota</taxon>
        <taxon>Metazoa</taxon>
        <taxon>Ecdysozoa</taxon>
        <taxon>Arthropoda</taxon>
        <taxon>Chelicerata</taxon>
        <taxon>Arachnida</taxon>
        <taxon>Acari</taxon>
        <taxon>Parasitiformes</taxon>
        <taxon>Ixodida</taxon>
        <taxon>Ixodoidea</taxon>
        <taxon>Ixodidae</taxon>
        <taxon>Ixodinae</taxon>
        <taxon>Ixodes</taxon>
    </lineage>
</organism>
<dbReference type="VEuPathDB" id="VectorBase:ISCP_021051"/>
<name>B7QBX4_IXOSC</name>
<dbReference type="EnsemblMetazoa" id="ISCW012566-RA">
    <property type="protein sequence ID" value="ISCW012566-PA"/>
    <property type="gene ID" value="ISCW012566"/>
</dbReference>
<dbReference type="InParanoid" id="B7QBX4"/>
<keyword evidence="1" id="KW-0812">Transmembrane</keyword>
<dbReference type="VEuPathDB" id="VectorBase:ISCI012566"/>
<dbReference type="AlphaFoldDB" id="B7QBX4"/>
<dbReference type="EMBL" id="DS903676">
    <property type="protein sequence ID" value="EEC16346.1"/>
    <property type="molecule type" value="Genomic_DNA"/>
</dbReference>
<dbReference type="OrthoDB" id="448280at2759"/>
<evidence type="ECO:0000313" key="3">
    <source>
        <dbReference type="EnsemblMetazoa" id="ISCW012566-PA"/>
    </source>
</evidence>
<dbReference type="EMBL" id="ABJB010105357">
    <property type="status" value="NOT_ANNOTATED_CDS"/>
    <property type="molecule type" value="Genomic_DNA"/>
</dbReference>
<evidence type="ECO:0000256" key="1">
    <source>
        <dbReference type="SAM" id="Phobius"/>
    </source>
</evidence>
<keyword evidence="1" id="KW-0472">Membrane</keyword>
<feature type="transmembrane region" description="Helical" evidence="1">
    <location>
        <begin position="49"/>
        <end position="68"/>
    </location>
</feature>
<evidence type="ECO:0000313" key="4">
    <source>
        <dbReference type="Proteomes" id="UP000001555"/>
    </source>
</evidence>
<accession>B7QBX4</accession>
<keyword evidence="4" id="KW-1185">Reference proteome</keyword>
<dbReference type="Proteomes" id="UP000001555">
    <property type="component" value="Unassembled WGS sequence"/>
</dbReference>
<protein>
    <submittedName>
        <fullName evidence="2 3">Uncharacterized protein</fullName>
    </submittedName>
</protein>
<evidence type="ECO:0000313" key="2">
    <source>
        <dbReference type="EMBL" id="EEC16346.1"/>
    </source>
</evidence>
<feature type="transmembrane region" description="Helical" evidence="1">
    <location>
        <begin position="12"/>
        <end position="29"/>
    </location>
</feature>
<reference evidence="2 4" key="1">
    <citation type="submission" date="2008-03" db="EMBL/GenBank/DDBJ databases">
        <title>Annotation of Ixodes scapularis.</title>
        <authorList>
            <consortium name="Ixodes scapularis Genome Project Consortium"/>
            <person name="Caler E."/>
            <person name="Hannick L.I."/>
            <person name="Bidwell S."/>
            <person name="Joardar V."/>
            <person name="Thiagarajan M."/>
            <person name="Amedeo P."/>
            <person name="Galinsky K.J."/>
            <person name="Schobel S."/>
            <person name="Inman J."/>
            <person name="Hostetler J."/>
            <person name="Miller J."/>
            <person name="Hammond M."/>
            <person name="Megy K."/>
            <person name="Lawson D."/>
            <person name="Kodira C."/>
            <person name="Sutton G."/>
            <person name="Meyer J."/>
            <person name="Hill C.A."/>
            <person name="Birren B."/>
            <person name="Nene V."/>
            <person name="Collins F."/>
            <person name="Alarcon-Chaidez F."/>
            <person name="Wikel S."/>
            <person name="Strausberg R."/>
        </authorList>
    </citation>
    <scope>NUCLEOTIDE SEQUENCE [LARGE SCALE GENOMIC DNA]</scope>
    <source>
        <strain evidence="4">Wikel</strain>
        <strain evidence="2">Wikel colony</strain>
    </source>
</reference>
<dbReference type="VEuPathDB" id="VectorBase:ISCW012566"/>
<feature type="transmembrane region" description="Helical" evidence="1">
    <location>
        <begin position="159"/>
        <end position="176"/>
    </location>
</feature>
<feature type="transmembrane region" description="Helical" evidence="1">
    <location>
        <begin position="88"/>
        <end position="106"/>
    </location>
</feature>
<dbReference type="PaxDb" id="6945-B7QBX4"/>
<reference evidence="3" key="2">
    <citation type="submission" date="2020-05" db="UniProtKB">
        <authorList>
            <consortium name="EnsemblMetazoa"/>
        </authorList>
    </citation>
    <scope>IDENTIFICATION</scope>
    <source>
        <strain evidence="3">wikel</strain>
    </source>
</reference>
<gene>
    <name evidence="2" type="ORF">IscW_ISCW012566</name>
</gene>
<keyword evidence="1" id="KW-1133">Transmembrane helix</keyword>